<dbReference type="Gene3D" id="3.40.50.1820">
    <property type="entry name" value="alpha/beta hydrolase"/>
    <property type="match status" value="1"/>
</dbReference>
<dbReference type="GO" id="GO:0005840">
    <property type="term" value="C:ribosome"/>
    <property type="evidence" value="ECO:0007669"/>
    <property type="project" value="UniProtKB-KW"/>
</dbReference>
<reference evidence="8" key="1">
    <citation type="submission" date="2020-08" db="EMBL/GenBank/DDBJ databases">
        <title>Genome sequencing and assembly of the red palm weevil Rhynchophorus ferrugineus.</title>
        <authorList>
            <person name="Dias G.B."/>
            <person name="Bergman C.M."/>
            <person name="Manee M."/>
        </authorList>
    </citation>
    <scope>NUCLEOTIDE SEQUENCE</scope>
    <source>
        <strain evidence="8">AA-2017</strain>
        <tissue evidence="8">Whole larva</tissue>
    </source>
</reference>
<dbReference type="EMBL" id="JAACXV010000085">
    <property type="protein sequence ID" value="KAF7283910.1"/>
    <property type="molecule type" value="Genomic_DNA"/>
</dbReference>
<evidence type="ECO:0000256" key="2">
    <source>
        <dbReference type="ARBA" id="ARBA00022980"/>
    </source>
</evidence>
<gene>
    <name evidence="8" type="ORF">GWI33_022739</name>
</gene>
<dbReference type="GO" id="GO:0045944">
    <property type="term" value="P:positive regulation of transcription by RNA polymerase II"/>
    <property type="evidence" value="ECO:0007669"/>
    <property type="project" value="TreeGrafter"/>
</dbReference>
<evidence type="ECO:0000256" key="5">
    <source>
        <dbReference type="ARBA" id="ARBA00035328"/>
    </source>
</evidence>
<feature type="region of interest" description="Disordered" evidence="6">
    <location>
        <begin position="31"/>
        <end position="68"/>
    </location>
</feature>
<evidence type="ECO:0000259" key="7">
    <source>
        <dbReference type="Pfam" id="PF23154"/>
    </source>
</evidence>
<feature type="region of interest" description="Disordered" evidence="6">
    <location>
        <begin position="532"/>
        <end position="588"/>
    </location>
</feature>
<dbReference type="OrthoDB" id="6415022at2759"/>
<protein>
    <recommendedName>
        <fullName evidence="4">Large ribosomal subunit protein eL29</fullName>
    </recommendedName>
    <alternativeName>
        <fullName evidence="5">60S ribosomal protein L29</fullName>
    </alternativeName>
</protein>
<feature type="compositionally biased region" description="Basic residues" evidence="6">
    <location>
        <begin position="32"/>
        <end position="56"/>
    </location>
</feature>
<keyword evidence="2" id="KW-0689">Ribosomal protein</keyword>
<dbReference type="PANTHER" id="PTHR13136:SF16">
    <property type="entry name" value="KAT8 REGULATORY NSL COMPLEX SUBUNIT 3"/>
    <property type="match status" value="1"/>
</dbReference>
<proteinExistence type="inferred from homology"/>
<feature type="region of interest" description="Disordered" evidence="6">
    <location>
        <begin position="958"/>
        <end position="983"/>
    </location>
</feature>
<sequence length="983" mass="108912">MIFLKLHQSQYHQHNITSAYRSTSFNEAMAKSKNHTNHNQNRKAHRNGIKKPKRFRHESTLGPKQCAESEPAKYTYPIQMTNPFERETWLVSTDHCYARPWNWKSDSAFLKPTKTLFMSKNSSSRLLFSNVMHSKDDDKIDIESVTEPTAPTYDLNKARHLMEECDKQSSLIKKPSDENWEEKICKVNWSTSQYRLFNGFVNILNNFYLSKMAQAGANNEPILRRAIIDKAVERTRRLFSTVSYDSKLLQWLHQILLDNLDQPNLSSYIDILQTLGAKVPKFLEVLLAGQSNTGRIGSLSNESLLPLLKKPWDPVASSLIQDKPKKLPGNPILILIPCSSQVSKRYKRWISLLTHLGQVVTVPTNFGSGSHRMTMTNCVDQMFALTRGRIQEVRENSANRQIILVGIGAAASLALQVAQVENVYCVVSLGFSLLTVEGRRGEPDDSLLELQCPVLFVIGQNSTTSLQEDMEDLRERMRVETGFIVVGSADNNLIISKKKKREEGITQSIVDRCITDEIGEFVSGLILSPFPPQIRQSPTNVAPDSMGKKGKNERKRFNSTTSSIDSEPPSPTPKLTRPVGRPSGKLKSRLDTKWITQDNYTTTSTVSASATAGVDDATLSNTSPHKLEESTQLTTKKIKTLKPIANEVLEKSTGLKSGLKQGDGTRMTFNIGRNLISNNQFTNILQGNVKTVSPMQATTTTSSTIKVLENVQLSNQATAKLISSPGGCPIDLSKLSLPGQRSGGGNLVLLPDGKIKSVGTSRSLTMKTSSGMMITVPQGKVPLKSKYLLSKRLQSSIPPRTIKRETYVSIPQTAKASLPPPTNLSTQDIMDLPIIFADDNQILDTNVPTDLSTNDSTVHQVSKLISPISTSKYVIVTKPTTTGIKRPGSITVPAKPPAKYTKIILSKKPGIVMTDRQAANREEPMTSFTLDCGEIEGELTGNEESRMTLENIAVKTTERFGTGENAQLDDDDPDYIPPKNLKL</sequence>
<evidence type="ECO:0000313" key="9">
    <source>
        <dbReference type="Proteomes" id="UP000625711"/>
    </source>
</evidence>
<evidence type="ECO:0000256" key="6">
    <source>
        <dbReference type="SAM" id="MobiDB-lite"/>
    </source>
</evidence>
<dbReference type="AlphaFoldDB" id="A0A834IP73"/>
<dbReference type="GO" id="GO:0006412">
    <property type="term" value="P:translation"/>
    <property type="evidence" value="ECO:0007669"/>
    <property type="project" value="InterPro"/>
</dbReference>
<dbReference type="InterPro" id="IPR026555">
    <property type="entry name" value="NSL3/Tex30"/>
</dbReference>
<comment type="similarity">
    <text evidence="1">Belongs to the eukaryotic ribosomal protein eL29 family.</text>
</comment>
<dbReference type="Proteomes" id="UP000625711">
    <property type="component" value="Unassembled WGS sequence"/>
</dbReference>
<organism evidence="8 9">
    <name type="scientific">Rhynchophorus ferrugineus</name>
    <name type="common">Red palm weevil</name>
    <name type="synonym">Curculio ferrugineus</name>
    <dbReference type="NCBI Taxonomy" id="354439"/>
    <lineage>
        <taxon>Eukaryota</taxon>
        <taxon>Metazoa</taxon>
        <taxon>Ecdysozoa</taxon>
        <taxon>Arthropoda</taxon>
        <taxon>Hexapoda</taxon>
        <taxon>Insecta</taxon>
        <taxon>Pterygota</taxon>
        <taxon>Neoptera</taxon>
        <taxon>Endopterygota</taxon>
        <taxon>Coleoptera</taxon>
        <taxon>Polyphaga</taxon>
        <taxon>Cucujiformia</taxon>
        <taxon>Curculionidae</taxon>
        <taxon>Dryophthorinae</taxon>
        <taxon>Rhynchophorus</taxon>
    </lineage>
</organism>
<dbReference type="InterPro" id="IPR029058">
    <property type="entry name" value="AB_hydrolase_fold"/>
</dbReference>
<dbReference type="GO" id="GO:0003735">
    <property type="term" value="F:structural constituent of ribosome"/>
    <property type="evidence" value="ECO:0007669"/>
    <property type="project" value="InterPro"/>
</dbReference>
<dbReference type="SUPFAM" id="SSF53474">
    <property type="entry name" value="alpha/beta-Hydrolases"/>
    <property type="match status" value="1"/>
</dbReference>
<keyword evidence="3" id="KW-0687">Ribonucleoprotein</keyword>
<accession>A0A834IP73</accession>
<dbReference type="PANTHER" id="PTHR13136">
    <property type="entry name" value="TESTIS DEVELOPMENT PROTEIN PRTD"/>
    <property type="match status" value="1"/>
</dbReference>
<keyword evidence="9" id="KW-1185">Reference proteome</keyword>
<dbReference type="InterPro" id="IPR056519">
    <property type="entry name" value="KANSL3_1st"/>
</dbReference>
<dbReference type="GO" id="GO:0044545">
    <property type="term" value="C:NSL complex"/>
    <property type="evidence" value="ECO:0007669"/>
    <property type="project" value="TreeGrafter"/>
</dbReference>
<dbReference type="InterPro" id="IPR002673">
    <property type="entry name" value="Ribosomal_eL29"/>
</dbReference>
<evidence type="ECO:0000256" key="1">
    <source>
        <dbReference type="ARBA" id="ARBA00010247"/>
    </source>
</evidence>
<dbReference type="Gene3D" id="6.10.140.1730">
    <property type="match status" value="1"/>
</dbReference>
<evidence type="ECO:0000313" key="8">
    <source>
        <dbReference type="EMBL" id="KAF7283910.1"/>
    </source>
</evidence>
<evidence type="ECO:0000256" key="3">
    <source>
        <dbReference type="ARBA" id="ARBA00023274"/>
    </source>
</evidence>
<dbReference type="Pfam" id="PF23154">
    <property type="entry name" value="KANSL3_1st"/>
    <property type="match status" value="1"/>
</dbReference>
<evidence type="ECO:0000256" key="4">
    <source>
        <dbReference type="ARBA" id="ARBA00035222"/>
    </source>
</evidence>
<feature type="domain" description="KANSL3 helical" evidence="7">
    <location>
        <begin position="193"/>
        <end position="287"/>
    </location>
</feature>
<comment type="caution">
    <text evidence="8">The sequence shown here is derived from an EMBL/GenBank/DDBJ whole genome shotgun (WGS) entry which is preliminary data.</text>
</comment>
<dbReference type="Pfam" id="PF01779">
    <property type="entry name" value="Ribosomal_L29e"/>
    <property type="match status" value="1"/>
</dbReference>
<name>A0A834IP73_RHYFE</name>
<dbReference type="GO" id="GO:1990904">
    <property type="term" value="C:ribonucleoprotein complex"/>
    <property type="evidence" value="ECO:0007669"/>
    <property type="project" value="UniProtKB-KW"/>
</dbReference>